<dbReference type="AlphaFoldDB" id="A0A9D1HXX5"/>
<dbReference type="EMBL" id="DVMQ01000018">
    <property type="protein sequence ID" value="HIU24736.1"/>
    <property type="molecule type" value="Genomic_DNA"/>
</dbReference>
<sequence>MGTISRRGFIEATGVGLLSLGAPGIVGCSSSESSGGGEWGEGSTLRVGSDCAYAPHSWVQSDDSNGALPLQDGSGYVGGYDTKVAKMIGDEYGWDVVFVRTDWDGLINALNAGTFDCIIDGMGVTEERKQAVDFSNYYWSSDQGILLLSSSPYANGTTLEDFAGAKVAAQIGSIWEPMVDQIPGVDKQDSMVDVNTILAALQSGTIDATIMGETEAMSCMMSNPDLKYIRFPEGEGFEVDLSECSAGIAVKKGNTVLLDKINAVVDKITREDQETMMQEAFDEQPLSVTEGTE</sequence>
<evidence type="ECO:0000256" key="1">
    <source>
        <dbReference type="ARBA" id="ARBA00022729"/>
    </source>
</evidence>
<dbReference type="Proteomes" id="UP000824078">
    <property type="component" value="Unassembled WGS sequence"/>
</dbReference>
<accession>A0A9D1HXX5</accession>
<dbReference type="Gene3D" id="3.40.190.10">
    <property type="entry name" value="Periplasmic binding protein-like II"/>
    <property type="match status" value="2"/>
</dbReference>
<reference evidence="3" key="2">
    <citation type="journal article" date="2021" name="PeerJ">
        <title>Extensive microbial diversity within the chicken gut microbiome revealed by metagenomics and culture.</title>
        <authorList>
            <person name="Gilroy R."/>
            <person name="Ravi A."/>
            <person name="Getino M."/>
            <person name="Pursley I."/>
            <person name="Horton D.L."/>
            <person name="Alikhan N.F."/>
            <person name="Baker D."/>
            <person name="Gharbi K."/>
            <person name="Hall N."/>
            <person name="Watson M."/>
            <person name="Adriaenssens E.M."/>
            <person name="Foster-Nyarko E."/>
            <person name="Jarju S."/>
            <person name="Secka A."/>
            <person name="Antonio M."/>
            <person name="Oren A."/>
            <person name="Chaudhuri R.R."/>
            <person name="La Ragione R."/>
            <person name="Hildebrand F."/>
            <person name="Pallen M.J."/>
        </authorList>
    </citation>
    <scope>NUCLEOTIDE SEQUENCE</scope>
    <source>
        <strain evidence="3">ChiHjej12B11-29160</strain>
    </source>
</reference>
<protein>
    <submittedName>
        <fullName evidence="3">Transporter substrate-binding domain-containing protein</fullName>
    </submittedName>
</protein>
<reference evidence="3" key="1">
    <citation type="submission" date="2020-10" db="EMBL/GenBank/DDBJ databases">
        <authorList>
            <person name="Gilroy R."/>
        </authorList>
    </citation>
    <scope>NUCLEOTIDE SEQUENCE</scope>
    <source>
        <strain evidence="3">ChiHjej12B11-29160</strain>
    </source>
</reference>
<organism evidence="3 4">
    <name type="scientific">Candidatus Coprovicinus avistercoris</name>
    <dbReference type="NCBI Taxonomy" id="2840754"/>
    <lineage>
        <taxon>Bacteria</taxon>
        <taxon>Bacillati</taxon>
        <taxon>Actinomycetota</taxon>
        <taxon>Coriobacteriia</taxon>
        <taxon>Coriobacteriales</taxon>
        <taxon>Coriobacteriaceae</taxon>
        <taxon>Coriobacteriaceae incertae sedis</taxon>
        <taxon>Candidatus Coprovicinus</taxon>
    </lineage>
</organism>
<feature type="domain" description="Solute-binding protein family 3/N-terminal" evidence="2">
    <location>
        <begin position="44"/>
        <end position="284"/>
    </location>
</feature>
<gene>
    <name evidence="3" type="ORF">IAD17_07420</name>
</gene>
<proteinExistence type="predicted"/>
<dbReference type="Pfam" id="PF00497">
    <property type="entry name" value="SBP_bac_3"/>
    <property type="match status" value="1"/>
</dbReference>
<dbReference type="PANTHER" id="PTHR35936">
    <property type="entry name" value="MEMBRANE-BOUND LYTIC MUREIN TRANSGLYCOSYLASE F"/>
    <property type="match status" value="1"/>
</dbReference>
<dbReference type="SMART" id="SM00062">
    <property type="entry name" value="PBPb"/>
    <property type="match status" value="1"/>
</dbReference>
<dbReference type="PROSITE" id="PS51257">
    <property type="entry name" value="PROKAR_LIPOPROTEIN"/>
    <property type="match status" value="1"/>
</dbReference>
<keyword evidence="1" id="KW-0732">Signal</keyword>
<comment type="caution">
    <text evidence="3">The sequence shown here is derived from an EMBL/GenBank/DDBJ whole genome shotgun (WGS) entry which is preliminary data.</text>
</comment>
<dbReference type="SUPFAM" id="SSF53850">
    <property type="entry name" value="Periplasmic binding protein-like II"/>
    <property type="match status" value="1"/>
</dbReference>
<evidence type="ECO:0000313" key="3">
    <source>
        <dbReference type="EMBL" id="HIU24736.1"/>
    </source>
</evidence>
<name>A0A9D1HXX5_9ACTN</name>
<evidence type="ECO:0000313" key="4">
    <source>
        <dbReference type="Proteomes" id="UP000824078"/>
    </source>
</evidence>
<evidence type="ECO:0000259" key="2">
    <source>
        <dbReference type="SMART" id="SM00062"/>
    </source>
</evidence>
<dbReference type="PANTHER" id="PTHR35936:SF19">
    <property type="entry name" value="AMINO-ACID-BINDING PROTEIN YXEM-RELATED"/>
    <property type="match status" value="1"/>
</dbReference>
<dbReference type="InterPro" id="IPR001638">
    <property type="entry name" value="Solute-binding_3/MltF_N"/>
</dbReference>